<protein>
    <submittedName>
        <fullName evidence="2">Uncharacterized protein</fullName>
    </submittedName>
</protein>
<dbReference type="Proteomes" id="UP000681967">
    <property type="component" value="Unassembled WGS sequence"/>
</dbReference>
<organism evidence="2 3">
    <name type="scientific">Rotaria magnacalcarata</name>
    <dbReference type="NCBI Taxonomy" id="392030"/>
    <lineage>
        <taxon>Eukaryota</taxon>
        <taxon>Metazoa</taxon>
        <taxon>Spiralia</taxon>
        <taxon>Gnathifera</taxon>
        <taxon>Rotifera</taxon>
        <taxon>Eurotatoria</taxon>
        <taxon>Bdelloidea</taxon>
        <taxon>Philodinida</taxon>
        <taxon>Philodinidae</taxon>
        <taxon>Rotaria</taxon>
    </lineage>
</organism>
<feature type="non-terminal residue" evidence="2">
    <location>
        <position position="1"/>
    </location>
</feature>
<comment type="caution">
    <text evidence="2">The sequence shown here is derived from an EMBL/GenBank/DDBJ whole genome shotgun (WGS) entry which is preliminary data.</text>
</comment>
<evidence type="ECO:0000313" key="3">
    <source>
        <dbReference type="Proteomes" id="UP000681967"/>
    </source>
</evidence>
<gene>
    <name evidence="2" type="ORF">BYL167_LOCUS32065</name>
</gene>
<sequence length="68" mass="8320">IRKCVEEANRSTEKTRRRVTSHLNKSNTVKDEEEEEEENDYEIETTRLNNQKQELNFPLRRRTQRQSK</sequence>
<dbReference type="AlphaFoldDB" id="A0A8S2VR39"/>
<accession>A0A8S2VR39</accession>
<evidence type="ECO:0000256" key="1">
    <source>
        <dbReference type="SAM" id="MobiDB-lite"/>
    </source>
</evidence>
<name>A0A8S2VR39_9BILA</name>
<evidence type="ECO:0000313" key="2">
    <source>
        <dbReference type="EMBL" id="CAF4412579.1"/>
    </source>
</evidence>
<dbReference type="EMBL" id="CAJOBH010058318">
    <property type="protein sequence ID" value="CAF4412579.1"/>
    <property type="molecule type" value="Genomic_DNA"/>
</dbReference>
<feature type="compositionally biased region" description="Basic and acidic residues" evidence="1">
    <location>
        <begin position="1"/>
        <end position="14"/>
    </location>
</feature>
<proteinExistence type="predicted"/>
<feature type="compositionally biased region" description="Basic residues" evidence="1">
    <location>
        <begin position="59"/>
        <end position="68"/>
    </location>
</feature>
<feature type="region of interest" description="Disordered" evidence="1">
    <location>
        <begin position="1"/>
        <end position="68"/>
    </location>
</feature>
<feature type="compositionally biased region" description="Acidic residues" evidence="1">
    <location>
        <begin position="31"/>
        <end position="43"/>
    </location>
</feature>
<reference evidence="2" key="1">
    <citation type="submission" date="2021-02" db="EMBL/GenBank/DDBJ databases">
        <authorList>
            <person name="Nowell W R."/>
        </authorList>
    </citation>
    <scope>NUCLEOTIDE SEQUENCE</scope>
</reference>